<dbReference type="PANTHER" id="PTHR33526">
    <property type="entry name" value="OS07G0123800 PROTEIN"/>
    <property type="match status" value="1"/>
</dbReference>
<protein>
    <recommendedName>
        <fullName evidence="4">DUF3741 domain-containing protein</fullName>
    </recommendedName>
</protein>
<sequence length="159" mass="17296">MGAKGHSQSKFVKIFMIPIKVLGKARDLYIKSMTGCAARATPGHSMSKPNGQLPKSYSMGSSISNDNDDYMELIRAASVRSLGHKNEIDMLLQQMKQESMSSKQLPKSCSVGMGFMGRIDEEKPSDEEGSGHAANKKAAKAELYPRSRSYAVAKTSVAF</sequence>
<dbReference type="EMBL" id="JARPOI010000002">
    <property type="protein sequence ID" value="KAJ9186846.1"/>
    <property type="molecule type" value="Genomic_DNA"/>
</dbReference>
<proteinExistence type="predicted"/>
<feature type="region of interest" description="Disordered" evidence="1">
    <location>
        <begin position="120"/>
        <end position="140"/>
    </location>
</feature>
<dbReference type="PIRSF" id="PIRSF031279">
    <property type="entry name" value="UCP031279"/>
    <property type="match status" value="1"/>
</dbReference>
<evidence type="ECO:0000256" key="1">
    <source>
        <dbReference type="SAM" id="MobiDB-lite"/>
    </source>
</evidence>
<evidence type="ECO:0000313" key="2">
    <source>
        <dbReference type="EMBL" id="KAJ9186846.1"/>
    </source>
</evidence>
<reference evidence="2" key="1">
    <citation type="journal article" date="2023" name="Plant Biotechnol. J.">
        <title>Chromosome-level wild Hevea brasiliensis genome provides new tools for genomic-assisted breeding and valuable loci to elevate rubber yield.</title>
        <authorList>
            <person name="Cheng H."/>
            <person name="Song X."/>
            <person name="Hu Y."/>
            <person name="Wu T."/>
            <person name="Yang Q."/>
            <person name="An Z."/>
            <person name="Feng S."/>
            <person name="Deng Z."/>
            <person name="Wu W."/>
            <person name="Zeng X."/>
            <person name="Tu M."/>
            <person name="Wang X."/>
            <person name="Huang H."/>
        </authorList>
    </citation>
    <scope>NUCLEOTIDE SEQUENCE</scope>
    <source>
        <strain evidence="2">MT/VB/25A 57/8</strain>
    </source>
</reference>
<accession>A0ABQ9N5F2</accession>
<comment type="caution">
    <text evidence="2">The sequence shown here is derived from an EMBL/GenBank/DDBJ whole genome shotgun (WGS) entry which is preliminary data.</text>
</comment>
<organism evidence="2 3">
    <name type="scientific">Hevea brasiliensis</name>
    <name type="common">Para rubber tree</name>
    <name type="synonym">Siphonia brasiliensis</name>
    <dbReference type="NCBI Taxonomy" id="3981"/>
    <lineage>
        <taxon>Eukaryota</taxon>
        <taxon>Viridiplantae</taxon>
        <taxon>Streptophyta</taxon>
        <taxon>Embryophyta</taxon>
        <taxon>Tracheophyta</taxon>
        <taxon>Spermatophyta</taxon>
        <taxon>Magnoliopsida</taxon>
        <taxon>eudicotyledons</taxon>
        <taxon>Gunneridae</taxon>
        <taxon>Pentapetalae</taxon>
        <taxon>rosids</taxon>
        <taxon>fabids</taxon>
        <taxon>Malpighiales</taxon>
        <taxon>Euphorbiaceae</taxon>
        <taxon>Crotonoideae</taxon>
        <taxon>Micrandreae</taxon>
        <taxon>Hevea</taxon>
    </lineage>
</organism>
<dbReference type="PANTHER" id="PTHR33526:SF13">
    <property type="entry name" value="TYROSINE-PROTEIN PHOSPHATASE 3-LIKE"/>
    <property type="match status" value="1"/>
</dbReference>
<evidence type="ECO:0008006" key="4">
    <source>
        <dbReference type="Google" id="ProtNLM"/>
    </source>
</evidence>
<keyword evidence="3" id="KW-1185">Reference proteome</keyword>
<feature type="region of interest" description="Disordered" evidence="1">
    <location>
        <begin position="40"/>
        <end position="61"/>
    </location>
</feature>
<name>A0ABQ9N5F2_HEVBR</name>
<evidence type="ECO:0000313" key="3">
    <source>
        <dbReference type="Proteomes" id="UP001174677"/>
    </source>
</evidence>
<feature type="compositionally biased region" description="Polar residues" evidence="1">
    <location>
        <begin position="47"/>
        <end position="61"/>
    </location>
</feature>
<dbReference type="InterPro" id="IPR016972">
    <property type="entry name" value="UCP031279"/>
</dbReference>
<dbReference type="Proteomes" id="UP001174677">
    <property type="component" value="Chromosome 2"/>
</dbReference>
<gene>
    <name evidence="2" type="ORF">P3X46_002375</name>
</gene>